<dbReference type="HOGENOM" id="CLU_1153272_0_0_1"/>
<dbReference type="GO" id="GO:0006508">
    <property type="term" value="P:proteolysis"/>
    <property type="evidence" value="ECO:0007669"/>
    <property type="project" value="InterPro"/>
</dbReference>
<evidence type="ECO:0000259" key="3">
    <source>
        <dbReference type="Pfam" id="PF14541"/>
    </source>
</evidence>
<dbReference type="STRING" id="4529.A0A0E0QQM2"/>
<evidence type="ECO:0000256" key="2">
    <source>
        <dbReference type="SAM" id="Phobius"/>
    </source>
</evidence>
<evidence type="ECO:0000256" key="1">
    <source>
        <dbReference type="SAM" id="MobiDB-lite"/>
    </source>
</evidence>
<dbReference type="Proteomes" id="UP000008022">
    <property type="component" value="Unassembled WGS sequence"/>
</dbReference>
<evidence type="ECO:0000313" key="4">
    <source>
        <dbReference type="EnsemblPlants" id="ORUFI09G08680.1"/>
    </source>
</evidence>
<keyword evidence="2" id="KW-1133">Transmembrane helix</keyword>
<sequence>MEYVESLESVEVPDSVDALDSVEGLDSEMVLDSVETSSQFGGPFSYCLLPTSGGGGFIALGVPNSSNTAAGFSFTPMRRIPSVPTFYVVALTGISVGGAPLAIPPSAFLSGMVIDFGTVITGLLATAYAAVTAASDVAAMRVVAKVLRAHKALGWSTGDPCSPSKAWRPCSRRRPAVAEPSRLGPAAVPARAGRRRASALLRGKKKGKK</sequence>
<feature type="transmembrane region" description="Helical" evidence="2">
    <location>
        <begin position="109"/>
        <end position="131"/>
    </location>
</feature>
<dbReference type="OMA" id="CSPSKAW"/>
<protein>
    <recommendedName>
        <fullName evidence="3">Xylanase inhibitor C-terminal domain-containing protein</fullName>
    </recommendedName>
</protein>
<dbReference type="Gene3D" id="2.40.70.10">
    <property type="entry name" value="Acid Proteases"/>
    <property type="match status" value="1"/>
</dbReference>
<feature type="transmembrane region" description="Helical" evidence="2">
    <location>
        <begin position="85"/>
        <end position="103"/>
    </location>
</feature>
<dbReference type="InterPro" id="IPR021109">
    <property type="entry name" value="Peptidase_aspartic_dom_sf"/>
</dbReference>
<dbReference type="InterPro" id="IPR001461">
    <property type="entry name" value="Aspartic_peptidase_A1"/>
</dbReference>
<dbReference type="SUPFAM" id="SSF50630">
    <property type="entry name" value="Acid proteases"/>
    <property type="match status" value="1"/>
</dbReference>
<keyword evidence="2" id="KW-0812">Transmembrane</keyword>
<dbReference type="InterPro" id="IPR032799">
    <property type="entry name" value="TAXi_C"/>
</dbReference>
<dbReference type="EnsemblPlants" id="ORUFI09G08680.1">
    <property type="protein sequence ID" value="ORUFI09G08680.1"/>
    <property type="gene ID" value="ORUFI09G08680"/>
</dbReference>
<feature type="compositionally biased region" description="Basic residues" evidence="1">
    <location>
        <begin position="192"/>
        <end position="209"/>
    </location>
</feature>
<dbReference type="Gramene" id="ORUFI09G08680.1">
    <property type="protein sequence ID" value="ORUFI09G08680.1"/>
    <property type="gene ID" value="ORUFI09G08680"/>
</dbReference>
<dbReference type="AlphaFoldDB" id="A0A0E0QQM2"/>
<dbReference type="GO" id="GO:0004190">
    <property type="term" value="F:aspartic-type endopeptidase activity"/>
    <property type="evidence" value="ECO:0007669"/>
    <property type="project" value="InterPro"/>
</dbReference>
<dbReference type="Pfam" id="PF14541">
    <property type="entry name" value="TAXi_C"/>
    <property type="match status" value="1"/>
</dbReference>
<name>A0A0E0QQM2_ORYRU</name>
<reference evidence="5" key="1">
    <citation type="submission" date="2013-06" db="EMBL/GenBank/DDBJ databases">
        <authorList>
            <person name="Zhao Q."/>
        </authorList>
    </citation>
    <scope>NUCLEOTIDE SEQUENCE</scope>
    <source>
        <strain evidence="5">cv. W1943</strain>
    </source>
</reference>
<dbReference type="eggNOG" id="KOG1339">
    <property type="taxonomic scope" value="Eukaryota"/>
</dbReference>
<proteinExistence type="predicted"/>
<accession>A0A0E0QQM2</accession>
<feature type="compositionally biased region" description="Low complexity" evidence="1">
    <location>
        <begin position="182"/>
        <end position="191"/>
    </location>
</feature>
<feature type="domain" description="Xylanase inhibitor C-terminal" evidence="3">
    <location>
        <begin position="87"/>
        <end position="141"/>
    </location>
</feature>
<keyword evidence="2" id="KW-0472">Membrane</keyword>
<dbReference type="PANTHER" id="PTHR13683">
    <property type="entry name" value="ASPARTYL PROTEASES"/>
    <property type="match status" value="1"/>
</dbReference>
<dbReference type="PANTHER" id="PTHR13683:SF664">
    <property type="entry name" value="OS05G0203912 PROTEIN"/>
    <property type="match status" value="1"/>
</dbReference>
<keyword evidence="5" id="KW-1185">Reference proteome</keyword>
<reference evidence="4" key="2">
    <citation type="submission" date="2015-06" db="UniProtKB">
        <authorList>
            <consortium name="EnsemblPlants"/>
        </authorList>
    </citation>
    <scope>IDENTIFICATION</scope>
</reference>
<feature type="region of interest" description="Disordered" evidence="1">
    <location>
        <begin position="160"/>
        <end position="209"/>
    </location>
</feature>
<evidence type="ECO:0000313" key="5">
    <source>
        <dbReference type="Proteomes" id="UP000008022"/>
    </source>
</evidence>
<organism evidence="4 5">
    <name type="scientific">Oryza rufipogon</name>
    <name type="common">Brownbeard rice</name>
    <name type="synonym">Asian wild rice</name>
    <dbReference type="NCBI Taxonomy" id="4529"/>
    <lineage>
        <taxon>Eukaryota</taxon>
        <taxon>Viridiplantae</taxon>
        <taxon>Streptophyta</taxon>
        <taxon>Embryophyta</taxon>
        <taxon>Tracheophyta</taxon>
        <taxon>Spermatophyta</taxon>
        <taxon>Magnoliopsida</taxon>
        <taxon>Liliopsida</taxon>
        <taxon>Poales</taxon>
        <taxon>Poaceae</taxon>
        <taxon>BOP clade</taxon>
        <taxon>Oryzoideae</taxon>
        <taxon>Oryzeae</taxon>
        <taxon>Oryzinae</taxon>
        <taxon>Oryza</taxon>
    </lineage>
</organism>